<organism evidence="3 4">
    <name type="scientific">Cytobacillus purgationiresistens</name>
    <dbReference type="NCBI Taxonomy" id="863449"/>
    <lineage>
        <taxon>Bacteria</taxon>
        <taxon>Bacillati</taxon>
        <taxon>Bacillota</taxon>
        <taxon>Bacilli</taxon>
        <taxon>Bacillales</taxon>
        <taxon>Bacillaceae</taxon>
        <taxon>Cytobacillus</taxon>
    </lineage>
</organism>
<reference evidence="3 4" key="1">
    <citation type="submission" date="2023-07" db="EMBL/GenBank/DDBJ databases">
        <title>Genomic Encyclopedia of Type Strains, Phase IV (KMG-IV): sequencing the most valuable type-strain genomes for metagenomic binning, comparative biology and taxonomic classification.</title>
        <authorList>
            <person name="Goeker M."/>
        </authorList>
    </citation>
    <scope>NUCLEOTIDE SEQUENCE [LARGE SCALE GENOMIC DNA]</scope>
    <source>
        <strain evidence="3 4">DSM 23494</strain>
    </source>
</reference>
<dbReference type="SUPFAM" id="SSF52091">
    <property type="entry name" value="SpoIIaa-like"/>
    <property type="match status" value="1"/>
</dbReference>
<sequence length="271" mass="30956">MIISEQLHDYLMRHSHEITQTWLDSRKDDGSIYSKNSTYEVTELLREQNQKFLKVVIQSLIKNVDYVCWAEEVSSDRAKSQTPLHISLQNFKKFRGIFWGYLVKFAEENKLTIKDLGQLGDQINYTFDHIIELFSMNYQKVNDLIVESHREVIVELSSPIIKLNESIGILPLVGGIDTHRARVIKENVLSKSKELLLDHLIIDLSGVPYFDTMVANEIFQIEKMLSLLGISVALTGIQPTIANTSIQLGLDFKDICTYATVQKALPKLLGE</sequence>
<dbReference type="EMBL" id="JAUSUB010000014">
    <property type="protein sequence ID" value="MDQ0271418.1"/>
    <property type="molecule type" value="Genomic_DNA"/>
</dbReference>
<accession>A0ABU0AJH7</accession>
<proteinExistence type="predicted"/>
<keyword evidence="4" id="KW-1185">Reference proteome</keyword>
<evidence type="ECO:0000259" key="2">
    <source>
        <dbReference type="PROSITE" id="PS50801"/>
    </source>
</evidence>
<dbReference type="Proteomes" id="UP001238088">
    <property type="component" value="Unassembled WGS sequence"/>
</dbReference>
<dbReference type="Pfam" id="PF01740">
    <property type="entry name" value="STAS"/>
    <property type="match status" value="1"/>
</dbReference>
<dbReference type="CDD" id="cd07041">
    <property type="entry name" value="STAS_RsbR_RsbS_like"/>
    <property type="match status" value="1"/>
</dbReference>
<keyword evidence="1" id="KW-0597">Phosphoprotein</keyword>
<feature type="domain" description="STAS" evidence="2">
    <location>
        <begin position="157"/>
        <end position="268"/>
    </location>
</feature>
<dbReference type="InterPro" id="IPR051932">
    <property type="entry name" value="Bact_StressResp_Reg"/>
</dbReference>
<dbReference type="Gene3D" id="1.10.490.70">
    <property type="entry name" value="Histidine kinase N-terminal domain"/>
    <property type="match status" value="1"/>
</dbReference>
<dbReference type="PANTHER" id="PTHR33745">
    <property type="entry name" value="RSBT ANTAGONIST PROTEIN RSBS-RELATED"/>
    <property type="match status" value="1"/>
</dbReference>
<dbReference type="PANTHER" id="PTHR33745:SF3">
    <property type="entry name" value="RSBT CO-ANTAGONIST PROTEIN RSBRC"/>
    <property type="match status" value="1"/>
</dbReference>
<name>A0ABU0AJH7_9BACI</name>
<comment type="caution">
    <text evidence="3">The sequence shown here is derived from an EMBL/GenBank/DDBJ whole genome shotgun (WGS) entry which is preliminary data.</text>
</comment>
<gene>
    <name evidence="3" type="ORF">J2S17_003306</name>
</gene>
<evidence type="ECO:0000313" key="4">
    <source>
        <dbReference type="Proteomes" id="UP001238088"/>
    </source>
</evidence>
<dbReference type="PROSITE" id="PS50801">
    <property type="entry name" value="STAS"/>
    <property type="match status" value="1"/>
</dbReference>
<evidence type="ECO:0000313" key="3">
    <source>
        <dbReference type="EMBL" id="MDQ0271418.1"/>
    </source>
</evidence>
<dbReference type="InterPro" id="IPR036513">
    <property type="entry name" value="STAS_dom_sf"/>
</dbReference>
<protein>
    <submittedName>
        <fullName evidence="3">RsbT co-antagonist protein RsbR</fullName>
    </submittedName>
</protein>
<dbReference type="InterPro" id="IPR002645">
    <property type="entry name" value="STAS_dom"/>
</dbReference>
<evidence type="ECO:0000256" key="1">
    <source>
        <dbReference type="ARBA" id="ARBA00022553"/>
    </source>
</evidence>
<dbReference type="Gene3D" id="3.30.750.24">
    <property type="entry name" value="STAS domain"/>
    <property type="match status" value="1"/>
</dbReference>
<dbReference type="RefSeq" id="WP_307476535.1">
    <property type="nucleotide sequence ID" value="NZ_JAUSUB010000014.1"/>
</dbReference>